<dbReference type="Gene3D" id="1.10.287.1060">
    <property type="entry name" value="ESAT-6-like"/>
    <property type="match status" value="1"/>
</dbReference>
<organism evidence="1 2">
    <name type="scientific">Nocardia neocaledoniensis</name>
    <dbReference type="NCBI Taxonomy" id="236511"/>
    <lineage>
        <taxon>Bacteria</taxon>
        <taxon>Bacillati</taxon>
        <taxon>Actinomycetota</taxon>
        <taxon>Actinomycetes</taxon>
        <taxon>Mycobacteriales</taxon>
        <taxon>Nocardiaceae</taxon>
        <taxon>Nocardia</taxon>
    </lineage>
</organism>
<dbReference type="InterPro" id="IPR036689">
    <property type="entry name" value="ESAT-6-like_sf"/>
</dbReference>
<dbReference type="SUPFAM" id="SSF140453">
    <property type="entry name" value="EsxAB dimer-like"/>
    <property type="match status" value="1"/>
</dbReference>
<proteinExistence type="predicted"/>
<evidence type="ECO:0000313" key="2">
    <source>
        <dbReference type="Proteomes" id="UP000246410"/>
    </source>
</evidence>
<dbReference type="Pfam" id="PF06013">
    <property type="entry name" value="WXG100"/>
    <property type="match status" value="1"/>
</dbReference>
<dbReference type="RefSeq" id="WP_110037119.1">
    <property type="nucleotide sequence ID" value="NZ_JARWQX010000183.1"/>
</dbReference>
<comment type="caution">
    <text evidence="1">The sequence shown here is derived from an EMBL/GenBank/DDBJ whole genome shotgun (WGS) entry which is preliminary data.</text>
</comment>
<keyword evidence="2" id="KW-1185">Reference proteome</keyword>
<protein>
    <submittedName>
        <fullName evidence="1">WXG100 family type VII secretion target</fullName>
    </submittedName>
</protein>
<evidence type="ECO:0000313" key="1">
    <source>
        <dbReference type="EMBL" id="PWV77655.1"/>
    </source>
</evidence>
<sequence>MVDNVIASNRDSVDMGAQDMINTANLVADKLIAFHKEVERVVTTSWGGNAQAAFQEMQNEWQRTSTQLNTTLMEAAKLVQTGNSELHDTDKWLSGKFV</sequence>
<name>A0A317NRC2_9NOCA</name>
<dbReference type="Proteomes" id="UP000246410">
    <property type="component" value="Unassembled WGS sequence"/>
</dbReference>
<reference evidence="1 2" key="1">
    <citation type="submission" date="2018-05" db="EMBL/GenBank/DDBJ databases">
        <title>Genomic Encyclopedia of Type Strains, Phase IV (KMG-IV): sequencing the most valuable type-strain genomes for metagenomic binning, comparative biology and taxonomic classification.</title>
        <authorList>
            <person name="Goeker M."/>
        </authorList>
    </citation>
    <scope>NUCLEOTIDE SEQUENCE [LARGE SCALE GENOMIC DNA]</scope>
    <source>
        <strain evidence="1 2">DSM 44717</strain>
    </source>
</reference>
<dbReference type="AlphaFoldDB" id="A0A317NRC2"/>
<accession>A0A317NRC2</accession>
<dbReference type="EMBL" id="QGTL01000003">
    <property type="protein sequence ID" value="PWV77655.1"/>
    <property type="molecule type" value="Genomic_DNA"/>
</dbReference>
<gene>
    <name evidence="1" type="ORF">DFR69_103254</name>
</gene>
<dbReference type="InterPro" id="IPR010310">
    <property type="entry name" value="T7SS_ESAT-6-like"/>
</dbReference>